<keyword evidence="10 22" id="KW-1133">Transmembrane helix</keyword>
<evidence type="ECO:0000256" key="10">
    <source>
        <dbReference type="ARBA" id="ARBA00022989"/>
    </source>
</evidence>
<dbReference type="GO" id="GO:0071555">
    <property type="term" value="P:cell wall organization"/>
    <property type="evidence" value="ECO:0007669"/>
    <property type="project" value="UniProtKB-KW"/>
</dbReference>
<evidence type="ECO:0000256" key="2">
    <source>
        <dbReference type="ARBA" id="ARBA00004752"/>
    </source>
</evidence>
<evidence type="ECO:0000313" key="23">
    <source>
        <dbReference type="EMBL" id="KFI48507.1"/>
    </source>
</evidence>
<keyword evidence="13" id="KW-0961">Cell wall biogenesis/degradation</keyword>
<dbReference type="GO" id="GO:0008360">
    <property type="term" value="P:regulation of cell shape"/>
    <property type="evidence" value="ECO:0007669"/>
    <property type="project" value="UniProtKB-KW"/>
</dbReference>
<keyword evidence="3" id="KW-1003">Cell membrane</keyword>
<dbReference type="InterPro" id="IPR001182">
    <property type="entry name" value="FtsW/RodA"/>
</dbReference>
<dbReference type="Pfam" id="PF01098">
    <property type="entry name" value="FTSW_RODA_SPOVE"/>
    <property type="match status" value="1"/>
</dbReference>
<comment type="pathway">
    <text evidence="2">Cell wall biogenesis; peptidoglycan biosynthesis.</text>
</comment>
<evidence type="ECO:0000256" key="22">
    <source>
        <dbReference type="SAM" id="Phobius"/>
    </source>
</evidence>
<dbReference type="InterPro" id="IPR013437">
    <property type="entry name" value="FtsW"/>
</dbReference>
<evidence type="ECO:0000256" key="4">
    <source>
        <dbReference type="ARBA" id="ARBA00022618"/>
    </source>
</evidence>
<keyword evidence="7 22" id="KW-0812">Transmembrane</keyword>
<feature type="transmembrane region" description="Helical" evidence="22">
    <location>
        <begin position="329"/>
        <end position="351"/>
    </location>
</feature>
<keyword evidence="9" id="KW-0573">Peptidoglycan synthesis</keyword>
<protein>
    <recommendedName>
        <fullName evidence="17">Probable peptidoglycan glycosyltransferase FtsW</fullName>
        <ecNumber evidence="19">2.4.99.28</ecNumber>
    </recommendedName>
    <alternativeName>
        <fullName evidence="18">Cell division protein FtsW</fullName>
    </alternativeName>
    <alternativeName>
        <fullName evidence="15">Cell wall polymerase</fullName>
    </alternativeName>
    <alternativeName>
        <fullName evidence="14">Peptidoglycan polymerase</fullName>
    </alternativeName>
</protein>
<feature type="transmembrane region" description="Helical" evidence="22">
    <location>
        <begin position="395"/>
        <end position="414"/>
    </location>
</feature>
<dbReference type="Proteomes" id="UP000029093">
    <property type="component" value="Unassembled WGS sequence"/>
</dbReference>
<dbReference type="GO" id="GO:0015648">
    <property type="term" value="F:lipid-linked peptidoglycan transporter activity"/>
    <property type="evidence" value="ECO:0007669"/>
    <property type="project" value="TreeGrafter"/>
</dbReference>
<dbReference type="NCBIfam" id="TIGR02614">
    <property type="entry name" value="ftsW"/>
    <property type="match status" value="1"/>
</dbReference>
<evidence type="ECO:0000256" key="7">
    <source>
        <dbReference type="ARBA" id="ARBA00022692"/>
    </source>
</evidence>
<name>A0A086ZPQ7_9BIFI</name>
<dbReference type="AlphaFoldDB" id="A0A086ZPQ7"/>
<evidence type="ECO:0000256" key="14">
    <source>
        <dbReference type="ARBA" id="ARBA00032370"/>
    </source>
</evidence>
<evidence type="ECO:0000256" key="5">
    <source>
        <dbReference type="ARBA" id="ARBA00022676"/>
    </source>
</evidence>
<evidence type="ECO:0000256" key="3">
    <source>
        <dbReference type="ARBA" id="ARBA00022475"/>
    </source>
</evidence>
<feature type="transmembrane region" description="Helical" evidence="22">
    <location>
        <begin position="240"/>
        <end position="257"/>
    </location>
</feature>
<dbReference type="GO" id="GO:0008955">
    <property type="term" value="F:peptidoglycan glycosyltransferase activity"/>
    <property type="evidence" value="ECO:0007669"/>
    <property type="project" value="UniProtKB-EC"/>
</dbReference>
<sequence>MENPQQSWFSKLWEQTKESLSIKQIVQHDGRYHERTKPVLDVAKRGGYQGARMLFNPLWCYHCFVGVVMFLTFVGVIMVFSSSSITMLSSDKSPWSQGANQAMFCALGLLLCALGAHIQPRVYRGLSGILLIISWFVQLLTLTPIGVEINGNRGWINIGFTTVQPAEFMKLAVCIWMPLAVIIAKSRAADTRNNNSYAVPIIMLGICCALVMLGKDMGTTMIVLIIGVIALLLGGMPGKWFWSMVMLAVVASTALIIQSPNRLARVTAAYTKCGTATGFADTCYQSVHAKYALASGGFLGVGIGNSREKWNYLPEAHNDFIFAIIGEELGFVGTVMIVLLFVILGWCLLCVALQATDRYTAMVLMCIAVWILGQAMVNIMVVIGLLPVMGVPLPFVSAGGSSLVMCLGAAGVAMSMMRQQAQIATATDRLSS</sequence>
<keyword evidence="6" id="KW-0808">Transferase</keyword>
<accession>A0A086ZPQ7</accession>
<evidence type="ECO:0000256" key="17">
    <source>
        <dbReference type="ARBA" id="ARBA00041185"/>
    </source>
</evidence>
<dbReference type="PANTHER" id="PTHR30474:SF2">
    <property type="entry name" value="PEPTIDOGLYCAN GLYCOSYLTRANSFERASE FTSW-RELATED"/>
    <property type="match status" value="1"/>
</dbReference>
<comment type="catalytic activity">
    <reaction evidence="20">
        <text>[GlcNAc-(1-&gt;4)-Mur2Ac(oyl-L-Ala-gamma-D-Glu-L-Lys-D-Ala-D-Ala)](n)-di-trans,octa-cis-undecaprenyl diphosphate + beta-D-GlcNAc-(1-&gt;4)-Mur2Ac(oyl-L-Ala-gamma-D-Glu-L-Lys-D-Ala-D-Ala)-di-trans,octa-cis-undecaprenyl diphosphate = [GlcNAc-(1-&gt;4)-Mur2Ac(oyl-L-Ala-gamma-D-Glu-L-Lys-D-Ala-D-Ala)](n+1)-di-trans,octa-cis-undecaprenyl diphosphate + di-trans,octa-cis-undecaprenyl diphosphate + H(+)</text>
        <dbReference type="Rhea" id="RHEA:23708"/>
        <dbReference type="Rhea" id="RHEA-COMP:9602"/>
        <dbReference type="Rhea" id="RHEA-COMP:9603"/>
        <dbReference type="ChEBI" id="CHEBI:15378"/>
        <dbReference type="ChEBI" id="CHEBI:58405"/>
        <dbReference type="ChEBI" id="CHEBI:60033"/>
        <dbReference type="ChEBI" id="CHEBI:78435"/>
        <dbReference type="EC" id="2.4.99.28"/>
    </reaction>
</comment>
<dbReference type="GO" id="GO:0032153">
    <property type="term" value="C:cell division site"/>
    <property type="evidence" value="ECO:0007669"/>
    <property type="project" value="TreeGrafter"/>
</dbReference>
<dbReference type="EC" id="2.4.99.28" evidence="19"/>
<feature type="transmembrane region" description="Helical" evidence="22">
    <location>
        <begin position="167"/>
        <end position="184"/>
    </location>
</feature>
<dbReference type="GO" id="GO:0051301">
    <property type="term" value="P:cell division"/>
    <property type="evidence" value="ECO:0007669"/>
    <property type="project" value="UniProtKB-KW"/>
</dbReference>
<evidence type="ECO:0000256" key="1">
    <source>
        <dbReference type="ARBA" id="ARBA00004651"/>
    </source>
</evidence>
<dbReference type="GO" id="GO:0009252">
    <property type="term" value="P:peptidoglycan biosynthetic process"/>
    <property type="evidence" value="ECO:0007669"/>
    <property type="project" value="UniProtKB-KW"/>
</dbReference>
<evidence type="ECO:0000256" key="19">
    <source>
        <dbReference type="ARBA" id="ARBA00044770"/>
    </source>
</evidence>
<keyword evidence="5" id="KW-0328">Glycosyltransferase</keyword>
<feature type="transmembrane region" description="Helical" evidence="22">
    <location>
        <begin position="196"/>
        <end position="213"/>
    </location>
</feature>
<feature type="transmembrane region" description="Helical" evidence="22">
    <location>
        <begin position="101"/>
        <end position="118"/>
    </location>
</feature>
<dbReference type="InterPro" id="IPR018365">
    <property type="entry name" value="Cell_cycle_FtsW-rel_CS"/>
</dbReference>
<feature type="transmembrane region" description="Helical" evidence="22">
    <location>
        <begin position="58"/>
        <end position="81"/>
    </location>
</feature>
<keyword evidence="11 22" id="KW-0472">Membrane</keyword>
<dbReference type="PANTHER" id="PTHR30474">
    <property type="entry name" value="CELL CYCLE PROTEIN"/>
    <property type="match status" value="1"/>
</dbReference>
<evidence type="ECO:0000256" key="12">
    <source>
        <dbReference type="ARBA" id="ARBA00023306"/>
    </source>
</evidence>
<proteinExistence type="inferred from homology"/>
<evidence type="ECO:0000256" key="18">
    <source>
        <dbReference type="ARBA" id="ARBA00041418"/>
    </source>
</evidence>
<comment type="function">
    <text evidence="21">Peptidoglycan polymerase that is essential for cell division.</text>
</comment>
<evidence type="ECO:0000256" key="11">
    <source>
        <dbReference type="ARBA" id="ARBA00023136"/>
    </source>
</evidence>
<evidence type="ECO:0000256" key="8">
    <source>
        <dbReference type="ARBA" id="ARBA00022960"/>
    </source>
</evidence>
<comment type="caution">
    <text evidence="23">The sequence shown here is derived from an EMBL/GenBank/DDBJ whole genome shotgun (WGS) entry which is preliminary data.</text>
</comment>
<organism evidence="23 24">
    <name type="scientific">Bifidobacterium boum</name>
    <dbReference type="NCBI Taxonomy" id="78343"/>
    <lineage>
        <taxon>Bacteria</taxon>
        <taxon>Bacillati</taxon>
        <taxon>Actinomycetota</taxon>
        <taxon>Actinomycetes</taxon>
        <taxon>Bifidobacteriales</taxon>
        <taxon>Bifidobacteriaceae</taxon>
        <taxon>Bifidobacterium</taxon>
    </lineage>
</organism>
<evidence type="ECO:0000313" key="24">
    <source>
        <dbReference type="Proteomes" id="UP000029093"/>
    </source>
</evidence>
<reference evidence="23 24" key="1">
    <citation type="submission" date="2014-03" db="EMBL/GenBank/DDBJ databases">
        <title>Genomics of Bifidobacteria.</title>
        <authorList>
            <person name="Ventura M."/>
            <person name="Milani C."/>
            <person name="Lugli G.A."/>
        </authorList>
    </citation>
    <scope>NUCLEOTIDE SEQUENCE [LARGE SCALE GENOMIC DNA]</scope>
    <source>
        <strain evidence="23 24">LMG 10736</strain>
    </source>
</reference>
<dbReference type="GO" id="GO:0005886">
    <property type="term" value="C:plasma membrane"/>
    <property type="evidence" value="ECO:0007669"/>
    <property type="project" value="UniProtKB-SubCell"/>
</dbReference>
<keyword evidence="8" id="KW-0133">Cell shape</keyword>
<evidence type="ECO:0000256" key="21">
    <source>
        <dbReference type="ARBA" id="ARBA00049966"/>
    </source>
</evidence>
<evidence type="ECO:0000256" key="15">
    <source>
        <dbReference type="ARBA" id="ARBA00033270"/>
    </source>
</evidence>
<keyword evidence="4 23" id="KW-0132">Cell division</keyword>
<comment type="similarity">
    <text evidence="16">Belongs to the SEDS family. FtsW subfamily.</text>
</comment>
<feature type="transmembrane region" description="Helical" evidence="22">
    <location>
        <begin position="363"/>
        <end position="389"/>
    </location>
</feature>
<dbReference type="EMBL" id="JGYQ01000007">
    <property type="protein sequence ID" value="KFI48507.1"/>
    <property type="molecule type" value="Genomic_DNA"/>
</dbReference>
<dbReference type="PROSITE" id="PS00428">
    <property type="entry name" value="FTSW_RODA_SPOVE"/>
    <property type="match status" value="1"/>
</dbReference>
<keyword evidence="24" id="KW-1185">Reference proteome</keyword>
<evidence type="ECO:0000256" key="6">
    <source>
        <dbReference type="ARBA" id="ARBA00022679"/>
    </source>
</evidence>
<feature type="transmembrane region" description="Helical" evidence="22">
    <location>
        <begin position="219"/>
        <end position="235"/>
    </location>
</feature>
<evidence type="ECO:0000256" key="20">
    <source>
        <dbReference type="ARBA" id="ARBA00049902"/>
    </source>
</evidence>
<comment type="subcellular location">
    <subcellularLocation>
        <location evidence="1">Cell membrane</location>
        <topology evidence="1">Multi-pass membrane protein</topology>
    </subcellularLocation>
</comment>
<evidence type="ECO:0000256" key="16">
    <source>
        <dbReference type="ARBA" id="ARBA00038053"/>
    </source>
</evidence>
<evidence type="ECO:0000256" key="13">
    <source>
        <dbReference type="ARBA" id="ARBA00023316"/>
    </source>
</evidence>
<evidence type="ECO:0000256" key="9">
    <source>
        <dbReference type="ARBA" id="ARBA00022984"/>
    </source>
</evidence>
<keyword evidence="12" id="KW-0131">Cell cycle</keyword>
<gene>
    <name evidence="23" type="ORF">BBOU_0636</name>
</gene>
<feature type="transmembrane region" description="Helical" evidence="22">
    <location>
        <begin position="125"/>
        <end position="147"/>
    </location>
</feature>